<dbReference type="SUPFAM" id="SSF48295">
    <property type="entry name" value="TrpR-like"/>
    <property type="match status" value="1"/>
</dbReference>
<dbReference type="Pfam" id="PF13518">
    <property type="entry name" value="HTH_28"/>
    <property type="match status" value="1"/>
</dbReference>
<dbReference type="InterPro" id="IPR010921">
    <property type="entry name" value="Trp_repressor/repl_initiator"/>
</dbReference>
<feature type="domain" description="Insertion element IS150 protein InsJ-like helix-turn-helix" evidence="1">
    <location>
        <begin position="18"/>
        <end position="62"/>
    </location>
</feature>
<evidence type="ECO:0000313" key="2">
    <source>
        <dbReference type="EMBL" id="RAP73586.1"/>
    </source>
</evidence>
<evidence type="ECO:0000259" key="1">
    <source>
        <dbReference type="Pfam" id="PF13518"/>
    </source>
</evidence>
<keyword evidence="3" id="KW-1185">Reference proteome</keyword>
<sequence length="143" mass="16564">MLGGEHFFMPKNQYHAEEKLSIIEEIERGELGIMAATYKYGISKTTLVKWRQRYEVYGFEGLEVQTGNKYKIASRTQLSDWVKKYNSHSSLNAYNEGAKAMTMKRSTTWQNDWRLFSTASHITRTTGRQRSSIKFPTSKFTSG</sequence>
<reference evidence="2 3" key="1">
    <citation type="submission" date="2018-06" db="EMBL/GenBank/DDBJ databases">
        <title>Paenibacillus montanisoli sp. nov., isolated from mountain area soil.</title>
        <authorList>
            <person name="Wu M."/>
        </authorList>
    </citation>
    <scope>NUCLEOTIDE SEQUENCE [LARGE SCALE GENOMIC DNA]</scope>
    <source>
        <strain evidence="2 3">RA17</strain>
    </source>
</reference>
<dbReference type="GO" id="GO:0043565">
    <property type="term" value="F:sequence-specific DNA binding"/>
    <property type="evidence" value="ECO:0007669"/>
    <property type="project" value="InterPro"/>
</dbReference>
<dbReference type="Gene3D" id="1.10.10.10">
    <property type="entry name" value="Winged helix-like DNA-binding domain superfamily/Winged helix DNA-binding domain"/>
    <property type="match status" value="1"/>
</dbReference>
<dbReference type="OrthoDB" id="9797531at2"/>
<protein>
    <recommendedName>
        <fullName evidence="1">Insertion element IS150 protein InsJ-like helix-turn-helix domain-containing protein</fullName>
    </recommendedName>
</protein>
<accession>A0A328U0S7</accession>
<name>A0A328U0S7_9BACL</name>
<evidence type="ECO:0000313" key="3">
    <source>
        <dbReference type="Proteomes" id="UP000249260"/>
    </source>
</evidence>
<dbReference type="AlphaFoldDB" id="A0A328U0S7"/>
<dbReference type="InterPro" id="IPR055247">
    <property type="entry name" value="InsJ-like_HTH"/>
</dbReference>
<gene>
    <name evidence="2" type="ORF">DL346_25230</name>
</gene>
<dbReference type="InterPro" id="IPR036388">
    <property type="entry name" value="WH-like_DNA-bd_sf"/>
</dbReference>
<organism evidence="2 3">
    <name type="scientific">Paenibacillus montanisoli</name>
    <dbReference type="NCBI Taxonomy" id="2081970"/>
    <lineage>
        <taxon>Bacteria</taxon>
        <taxon>Bacillati</taxon>
        <taxon>Bacillota</taxon>
        <taxon>Bacilli</taxon>
        <taxon>Bacillales</taxon>
        <taxon>Paenibacillaceae</taxon>
        <taxon>Paenibacillus</taxon>
    </lineage>
</organism>
<proteinExistence type="predicted"/>
<dbReference type="Proteomes" id="UP000249260">
    <property type="component" value="Unassembled WGS sequence"/>
</dbReference>
<comment type="caution">
    <text evidence="2">The sequence shown here is derived from an EMBL/GenBank/DDBJ whole genome shotgun (WGS) entry which is preliminary data.</text>
</comment>
<dbReference type="EMBL" id="QLUW01000006">
    <property type="protein sequence ID" value="RAP73586.1"/>
    <property type="molecule type" value="Genomic_DNA"/>
</dbReference>